<reference evidence="2" key="1">
    <citation type="journal article" date="2020" name="Stud. Mycol.">
        <title>101 Dothideomycetes genomes: a test case for predicting lifestyles and emergence of pathogens.</title>
        <authorList>
            <person name="Haridas S."/>
            <person name="Albert R."/>
            <person name="Binder M."/>
            <person name="Bloem J."/>
            <person name="Labutti K."/>
            <person name="Salamov A."/>
            <person name="Andreopoulos B."/>
            <person name="Baker S."/>
            <person name="Barry K."/>
            <person name="Bills G."/>
            <person name="Bluhm B."/>
            <person name="Cannon C."/>
            <person name="Castanera R."/>
            <person name="Culley D."/>
            <person name="Daum C."/>
            <person name="Ezra D."/>
            <person name="Gonzalez J."/>
            <person name="Henrissat B."/>
            <person name="Kuo A."/>
            <person name="Liang C."/>
            <person name="Lipzen A."/>
            <person name="Lutzoni F."/>
            <person name="Magnuson J."/>
            <person name="Mondo S."/>
            <person name="Nolan M."/>
            <person name="Ohm R."/>
            <person name="Pangilinan J."/>
            <person name="Park H.-J."/>
            <person name="Ramirez L."/>
            <person name="Alfaro M."/>
            <person name="Sun H."/>
            <person name="Tritt A."/>
            <person name="Yoshinaga Y."/>
            <person name="Zwiers L.-H."/>
            <person name="Turgeon B."/>
            <person name="Goodwin S."/>
            <person name="Spatafora J."/>
            <person name="Crous P."/>
            <person name="Grigoriev I."/>
        </authorList>
    </citation>
    <scope>NUCLEOTIDE SEQUENCE</scope>
    <source>
        <strain evidence="2">CBS 279.74</strain>
    </source>
</reference>
<feature type="transmembrane region" description="Helical" evidence="1">
    <location>
        <begin position="75"/>
        <end position="97"/>
    </location>
</feature>
<evidence type="ECO:0000313" key="3">
    <source>
        <dbReference type="Proteomes" id="UP000799428"/>
    </source>
</evidence>
<dbReference type="EMBL" id="MU005768">
    <property type="protein sequence ID" value="KAF2710797.1"/>
    <property type="molecule type" value="Genomic_DNA"/>
</dbReference>
<name>A0A6G1KEL4_9PLEO</name>
<keyword evidence="1" id="KW-1133">Transmembrane helix</keyword>
<organism evidence="2 3">
    <name type="scientific">Pleomassaria siparia CBS 279.74</name>
    <dbReference type="NCBI Taxonomy" id="1314801"/>
    <lineage>
        <taxon>Eukaryota</taxon>
        <taxon>Fungi</taxon>
        <taxon>Dikarya</taxon>
        <taxon>Ascomycota</taxon>
        <taxon>Pezizomycotina</taxon>
        <taxon>Dothideomycetes</taxon>
        <taxon>Pleosporomycetidae</taxon>
        <taxon>Pleosporales</taxon>
        <taxon>Pleomassariaceae</taxon>
        <taxon>Pleomassaria</taxon>
    </lineage>
</organism>
<dbReference type="Proteomes" id="UP000799428">
    <property type="component" value="Unassembled WGS sequence"/>
</dbReference>
<protein>
    <submittedName>
        <fullName evidence="2">Uncharacterized protein</fullName>
    </submittedName>
</protein>
<keyword evidence="1" id="KW-0472">Membrane</keyword>
<evidence type="ECO:0000256" key="1">
    <source>
        <dbReference type="SAM" id="Phobius"/>
    </source>
</evidence>
<accession>A0A6G1KEL4</accession>
<sequence>MSTISLTTPTHISLRTVSLRISNYYKSAISNYYKSAISHYCKSAISNYLSLSTISLSTISLTTISPLYKSIYYKSVYLSLLIVISVYVLIHITNAFIVSNTKFIVTYALNL</sequence>
<keyword evidence="3" id="KW-1185">Reference proteome</keyword>
<gene>
    <name evidence="2" type="ORF">K504DRAFT_453851</name>
</gene>
<evidence type="ECO:0000313" key="2">
    <source>
        <dbReference type="EMBL" id="KAF2710797.1"/>
    </source>
</evidence>
<keyword evidence="1" id="KW-0812">Transmembrane</keyword>
<feature type="transmembrane region" description="Helical" evidence="1">
    <location>
        <begin position="48"/>
        <end position="68"/>
    </location>
</feature>
<dbReference type="AlphaFoldDB" id="A0A6G1KEL4"/>
<proteinExistence type="predicted"/>